<keyword evidence="1" id="KW-0812">Transmembrane</keyword>
<accession>A0ABS1L470</accession>
<dbReference type="Proteomes" id="UP000636918">
    <property type="component" value="Unassembled WGS sequence"/>
</dbReference>
<feature type="transmembrane region" description="Helical" evidence="1">
    <location>
        <begin position="146"/>
        <end position="169"/>
    </location>
</feature>
<comment type="caution">
    <text evidence="2">The sequence shown here is derived from an EMBL/GenBank/DDBJ whole genome shotgun (WGS) entry which is preliminary data.</text>
</comment>
<organism evidence="2 3">
    <name type="scientific">Nocardioides baculatus</name>
    <dbReference type="NCBI Taxonomy" id="2801337"/>
    <lineage>
        <taxon>Bacteria</taxon>
        <taxon>Bacillati</taxon>
        <taxon>Actinomycetota</taxon>
        <taxon>Actinomycetes</taxon>
        <taxon>Propionibacteriales</taxon>
        <taxon>Nocardioidaceae</taxon>
        <taxon>Nocardioides</taxon>
    </lineage>
</organism>
<evidence type="ECO:0000313" key="2">
    <source>
        <dbReference type="EMBL" id="MBL0746490.1"/>
    </source>
</evidence>
<name>A0ABS1L470_9ACTN</name>
<dbReference type="EMBL" id="JAERSG010000001">
    <property type="protein sequence ID" value="MBL0746490.1"/>
    <property type="molecule type" value="Genomic_DNA"/>
</dbReference>
<gene>
    <name evidence="2" type="ORF">JI751_02625</name>
</gene>
<proteinExistence type="predicted"/>
<dbReference type="InterPro" id="IPR049713">
    <property type="entry name" value="Pr6Pr-like"/>
</dbReference>
<evidence type="ECO:0000256" key="1">
    <source>
        <dbReference type="SAM" id="Phobius"/>
    </source>
</evidence>
<feature type="transmembrane region" description="Helical" evidence="1">
    <location>
        <begin position="118"/>
        <end position="134"/>
    </location>
</feature>
<feature type="transmembrane region" description="Helical" evidence="1">
    <location>
        <begin position="181"/>
        <end position="205"/>
    </location>
</feature>
<reference evidence="2 3" key="1">
    <citation type="submission" date="2021-01" db="EMBL/GenBank/DDBJ databases">
        <title>Genome seq and assembly of Nocardiodes sp. G10.</title>
        <authorList>
            <person name="Chhetri G."/>
        </authorList>
    </citation>
    <scope>NUCLEOTIDE SEQUENCE [LARGE SCALE GENOMIC DNA]</scope>
    <source>
        <strain evidence="2 3">G10</strain>
    </source>
</reference>
<sequence length="218" mass="23853">MTATRARQVHVVVAVVAWIALLLQLALVVKGTVILDETDPPALPLRLARYFAYFTIQSNILVAVTSSLLARDPERDGRGFRVARLAALVGITVTGLVHFFLLRPLLDLDGADWVADKLLHMVVPVLAVAAWALVGPRPRADLRVAAYALVWPVVWLVLTLIVGRLSGWVPYPFLDPDEGGWGAVGIACAGITILFLLLFALYAWLDRRLRPVPRGVGR</sequence>
<protein>
    <submittedName>
        <fullName evidence="2">Pr6Pr family membrane protein</fullName>
    </submittedName>
</protein>
<keyword evidence="1" id="KW-1133">Transmembrane helix</keyword>
<keyword evidence="3" id="KW-1185">Reference proteome</keyword>
<dbReference type="NCBIfam" id="NF038065">
    <property type="entry name" value="Pr6Pr"/>
    <property type="match status" value="1"/>
</dbReference>
<keyword evidence="1" id="KW-0472">Membrane</keyword>
<feature type="transmembrane region" description="Helical" evidence="1">
    <location>
        <begin position="82"/>
        <end position="106"/>
    </location>
</feature>
<feature type="transmembrane region" description="Helical" evidence="1">
    <location>
        <begin position="50"/>
        <end position="70"/>
    </location>
</feature>
<evidence type="ECO:0000313" key="3">
    <source>
        <dbReference type="Proteomes" id="UP000636918"/>
    </source>
</evidence>
<dbReference type="RefSeq" id="WP_201933070.1">
    <property type="nucleotide sequence ID" value="NZ_JAERSG010000001.1"/>
</dbReference>